<sequence>MSNLHRRSVLSGIAGLAALPQAASAQTWPSKPVRWVVPYTAGGLTDSATRLTLEKIDLGQTFVVDNKPGANSLIGAEAVAKAAPDGYTFLTVIAAHAANKTLYAGKLSFDPETSFEPVSLVGIAPLILTVTNNLPVKTAGELIAYAKANPGKISFGSSGVGSAAHLTSELFKQVAGIQMEHVPYKGTAPALADLAAGNIQVLVDAPIGVMSNVRAGKIRGLCMFSKERVPGVEEVPTIVESGGPLIESSSWAMFLAPAGTPKPIVDRLSAAVAKAVTDSDLRKRFAELALIPAGTDPAATKKFLADEVEKWRQVIVTAGVRVEA</sequence>
<feature type="signal peptide" evidence="2">
    <location>
        <begin position="1"/>
        <end position="25"/>
    </location>
</feature>
<evidence type="ECO:0000256" key="1">
    <source>
        <dbReference type="ARBA" id="ARBA00006987"/>
    </source>
</evidence>
<gene>
    <name evidence="3" type="ORF">SAMN02745126_02115</name>
</gene>
<dbReference type="OrthoDB" id="7250553at2"/>
<dbReference type="InterPro" id="IPR042100">
    <property type="entry name" value="Bug_dom1"/>
</dbReference>
<protein>
    <submittedName>
        <fullName evidence="3">Tripartite-type tricarboxylate transporter, receptor component TctC</fullName>
    </submittedName>
</protein>
<dbReference type="Gene3D" id="3.40.190.10">
    <property type="entry name" value="Periplasmic binding protein-like II"/>
    <property type="match status" value="1"/>
</dbReference>
<dbReference type="SUPFAM" id="SSF53850">
    <property type="entry name" value="Periplasmic binding protein-like II"/>
    <property type="match status" value="1"/>
</dbReference>
<evidence type="ECO:0000256" key="2">
    <source>
        <dbReference type="SAM" id="SignalP"/>
    </source>
</evidence>
<organism evidence="3 4">
    <name type="scientific">Enhydrobacter aerosaccus</name>
    <dbReference type="NCBI Taxonomy" id="225324"/>
    <lineage>
        <taxon>Bacteria</taxon>
        <taxon>Pseudomonadati</taxon>
        <taxon>Pseudomonadota</taxon>
        <taxon>Alphaproteobacteria</taxon>
        <taxon>Hyphomicrobiales</taxon>
        <taxon>Enhydrobacter</taxon>
    </lineage>
</organism>
<feature type="chain" id="PRO_5013069318" evidence="2">
    <location>
        <begin position="26"/>
        <end position="324"/>
    </location>
</feature>
<dbReference type="CDD" id="cd13578">
    <property type="entry name" value="PBP2_Bug27"/>
    <property type="match status" value="1"/>
</dbReference>
<dbReference type="AlphaFoldDB" id="A0A1T4N5B9"/>
<keyword evidence="3" id="KW-0675">Receptor</keyword>
<evidence type="ECO:0000313" key="4">
    <source>
        <dbReference type="Proteomes" id="UP000190092"/>
    </source>
</evidence>
<dbReference type="EMBL" id="FUWJ01000002">
    <property type="protein sequence ID" value="SJZ74354.1"/>
    <property type="molecule type" value="Genomic_DNA"/>
</dbReference>
<name>A0A1T4N5B9_9HYPH</name>
<dbReference type="PANTHER" id="PTHR42928">
    <property type="entry name" value="TRICARBOXYLATE-BINDING PROTEIN"/>
    <property type="match status" value="1"/>
</dbReference>
<dbReference type="Pfam" id="PF03401">
    <property type="entry name" value="TctC"/>
    <property type="match status" value="1"/>
</dbReference>
<comment type="similarity">
    <text evidence="1">Belongs to the UPF0065 (bug) family.</text>
</comment>
<dbReference type="Gene3D" id="3.40.190.150">
    <property type="entry name" value="Bordetella uptake gene, domain 1"/>
    <property type="match status" value="1"/>
</dbReference>
<dbReference type="PANTHER" id="PTHR42928:SF5">
    <property type="entry name" value="BLR1237 PROTEIN"/>
    <property type="match status" value="1"/>
</dbReference>
<keyword evidence="2" id="KW-0732">Signal</keyword>
<reference evidence="4" key="1">
    <citation type="submission" date="2017-02" db="EMBL/GenBank/DDBJ databases">
        <authorList>
            <person name="Varghese N."/>
            <person name="Submissions S."/>
        </authorList>
    </citation>
    <scope>NUCLEOTIDE SEQUENCE [LARGE SCALE GENOMIC DNA]</scope>
    <source>
        <strain evidence="4">ATCC 27094</strain>
    </source>
</reference>
<dbReference type="InterPro" id="IPR005064">
    <property type="entry name" value="BUG"/>
</dbReference>
<dbReference type="STRING" id="225324.SAMN02745126_02115"/>
<dbReference type="PIRSF" id="PIRSF017082">
    <property type="entry name" value="YflP"/>
    <property type="match status" value="1"/>
</dbReference>
<dbReference type="Proteomes" id="UP000190092">
    <property type="component" value="Unassembled WGS sequence"/>
</dbReference>
<proteinExistence type="inferred from homology"/>
<accession>A0A1T4N5B9</accession>
<keyword evidence="4" id="KW-1185">Reference proteome</keyword>
<evidence type="ECO:0000313" key="3">
    <source>
        <dbReference type="EMBL" id="SJZ74354.1"/>
    </source>
</evidence>
<dbReference type="RefSeq" id="WP_085933832.1">
    <property type="nucleotide sequence ID" value="NZ_FUWJ01000002.1"/>
</dbReference>